<dbReference type="Proteomes" id="UP000031167">
    <property type="component" value="Unassembled WGS sequence"/>
</dbReference>
<dbReference type="STRING" id="363331.RM51_06625"/>
<name>A0A0B4D9J7_9FLAO</name>
<comment type="caution">
    <text evidence="1">The sequence shown here is derived from an EMBL/GenBank/DDBJ whole genome shotgun (WGS) entry which is preliminary data.</text>
</comment>
<proteinExistence type="predicted"/>
<keyword evidence="2" id="KW-1185">Reference proteome</keyword>
<protein>
    <submittedName>
        <fullName evidence="1">Uncharacterized protein</fullName>
    </submittedName>
</protein>
<evidence type="ECO:0000313" key="1">
    <source>
        <dbReference type="EMBL" id="KIC63351.1"/>
    </source>
</evidence>
<evidence type="ECO:0000313" key="2">
    <source>
        <dbReference type="Proteomes" id="UP000031167"/>
    </source>
</evidence>
<dbReference type="EMBL" id="JWTA01000005">
    <property type="protein sequence ID" value="KIC63351.1"/>
    <property type="molecule type" value="Genomic_DNA"/>
</dbReference>
<organism evidence="1 2">
    <name type="scientific">Chryseobacterium taiwanense</name>
    <dbReference type="NCBI Taxonomy" id="363331"/>
    <lineage>
        <taxon>Bacteria</taxon>
        <taxon>Pseudomonadati</taxon>
        <taxon>Bacteroidota</taxon>
        <taxon>Flavobacteriia</taxon>
        <taxon>Flavobacteriales</taxon>
        <taxon>Weeksellaceae</taxon>
        <taxon>Chryseobacterium group</taxon>
        <taxon>Chryseobacterium</taxon>
    </lineage>
</organism>
<gene>
    <name evidence="1" type="ORF">RM51_06625</name>
</gene>
<dbReference type="AlphaFoldDB" id="A0A0B4D9J7"/>
<dbReference type="OrthoDB" id="9809841at2"/>
<accession>A0A0B4D9J7</accession>
<dbReference type="RefSeq" id="WP_039366613.1">
    <property type="nucleotide sequence ID" value="NZ_JWTA01000005.1"/>
</dbReference>
<reference evidence="1 2" key="1">
    <citation type="submission" date="2014-12" db="EMBL/GenBank/DDBJ databases">
        <title>Genome sequencing of Chryseobacterium taiwanense TPW19.</title>
        <authorList>
            <person name="Tan P.W."/>
            <person name="Chan K.-G."/>
        </authorList>
    </citation>
    <scope>NUCLEOTIDE SEQUENCE [LARGE SCALE GENOMIC DNA]</scope>
    <source>
        <strain evidence="1 2">TPW19</strain>
    </source>
</reference>
<sequence>MKNFIVFFILLFSCTSSSQGKHVDLQIDLQGVFKNNYDIYMIFSNKNNFSVEIKKPCMYNTYVNIHKEGKELPIKIRVKADPACAYPASVLSVNDTLEFKFPMNIREFYDFKDGEKYVMNIEYYISSNHEFTQKIISDDYAFIWRD</sequence>